<evidence type="ECO:0000313" key="2">
    <source>
        <dbReference type="EMBL" id="QHT11777.1"/>
    </source>
</evidence>
<dbReference type="AlphaFoldDB" id="A0A6C0D5I6"/>
<dbReference type="EMBL" id="MN739538">
    <property type="protein sequence ID" value="QHT11777.1"/>
    <property type="molecule type" value="Genomic_DNA"/>
</dbReference>
<proteinExistence type="predicted"/>
<evidence type="ECO:0000256" key="1">
    <source>
        <dbReference type="SAM" id="Phobius"/>
    </source>
</evidence>
<organism evidence="2">
    <name type="scientific">viral metagenome</name>
    <dbReference type="NCBI Taxonomy" id="1070528"/>
    <lineage>
        <taxon>unclassified sequences</taxon>
        <taxon>metagenomes</taxon>
        <taxon>organismal metagenomes</taxon>
    </lineage>
</organism>
<protein>
    <submittedName>
        <fullName evidence="2">Uncharacterized protein</fullName>
    </submittedName>
</protein>
<keyword evidence="1" id="KW-0472">Membrane</keyword>
<sequence length="170" mass="18431">MKFQPIYVAIILALIVIIFITSSTCSNYVPYMKTSYFDQAFPYEGMSTLGPVEEPVAPVVTGNTAPASGNIVGDYMKWMSKLLPSSNDISSTFNVAKVEGFALQPSPYNAPKMLDRYGKTPGDPSCFGKSMGYSRSTGPLCFNDEDLKLLTTRGGNMGSCDSVIGQDFLK</sequence>
<keyword evidence="1" id="KW-0812">Transmembrane</keyword>
<feature type="transmembrane region" description="Helical" evidence="1">
    <location>
        <begin position="6"/>
        <end position="29"/>
    </location>
</feature>
<accession>A0A6C0D5I6</accession>
<keyword evidence="1" id="KW-1133">Transmembrane helix</keyword>
<name>A0A6C0D5I6_9ZZZZ</name>
<reference evidence="2" key="1">
    <citation type="journal article" date="2020" name="Nature">
        <title>Giant virus diversity and host interactions through global metagenomics.</title>
        <authorList>
            <person name="Schulz F."/>
            <person name="Roux S."/>
            <person name="Paez-Espino D."/>
            <person name="Jungbluth S."/>
            <person name="Walsh D.A."/>
            <person name="Denef V.J."/>
            <person name="McMahon K.D."/>
            <person name="Konstantinidis K.T."/>
            <person name="Eloe-Fadrosh E.A."/>
            <person name="Kyrpides N.C."/>
            <person name="Woyke T."/>
        </authorList>
    </citation>
    <scope>NUCLEOTIDE SEQUENCE</scope>
    <source>
        <strain evidence="2">GVMAG-M-3300023174-124</strain>
    </source>
</reference>